<evidence type="ECO:0000313" key="2">
    <source>
        <dbReference type="EMBL" id="WOB06957.1"/>
    </source>
</evidence>
<gene>
    <name evidence="2" type="ORF">RXV79_18765</name>
</gene>
<dbReference type="Proteomes" id="UP001303946">
    <property type="component" value="Chromosome"/>
</dbReference>
<organism evidence="2 3">
    <name type="scientific">Piscinibacter gummiphilus</name>
    <dbReference type="NCBI Taxonomy" id="946333"/>
    <lineage>
        <taxon>Bacteria</taxon>
        <taxon>Pseudomonadati</taxon>
        <taxon>Pseudomonadota</taxon>
        <taxon>Betaproteobacteria</taxon>
        <taxon>Burkholderiales</taxon>
        <taxon>Sphaerotilaceae</taxon>
        <taxon>Piscinibacter</taxon>
    </lineage>
</organism>
<keyword evidence="1" id="KW-0732">Signal</keyword>
<reference evidence="2 3" key="1">
    <citation type="submission" date="2023-10" db="EMBL/GenBank/DDBJ databases">
        <title>Bacteria for the degradation of biodegradable plastic PBAT(Polybutylene adipate terephthalate).</title>
        <authorList>
            <person name="Weon H.-Y."/>
            <person name="Yeon J."/>
        </authorList>
    </citation>
    <scope>NUCLEOTIDE SEQUENCE [LARGE SCALE GENOMIC DNA]</scope>
    <source>
        <strain evidence="2 3">SBD 7-3</strain>
    </source>
</reference>
<proteinExistence type="predicted"/>
<sequence length="256" mass="28687">MYLLRRFQLAGCVLLALADAPTANAQAIAGALASSYPAPCLEAVVPMFGTEVVQIGTHSMLAGMGSGANLSEQWKRGNAYYDRAFSIARASIARDEEINGAWIKVTARDYLEMLFRRAPLEEQQYLQSFFATPEGEIFWHFMLDSAKCNGFFIGLTKRKVDLSLAEQKVAGTWKEALQPRKQEYEAAFASLSPTQRKAFNHAFAIVIRLSRSEADDEREFQLKMISEEALMAAIRRSLEQVKRELLAAVREFSESQ</sequence>
<evidence type="ECO:0008006" key="4">
    <source>
        <dbReference type="Google" id="ProtNLM"/>
    </source>
</evidence>
<evidence type="ECO:0000256" key="1">
    <source>
        <dbReference type="SAM" id="SignalP"/>
    </source>
</evidence>
<feature type="signal peptide" evidence="1">
    <location>
        <begin position="1"/>
        <end position="25"/>
    </location>
</feature>
<dbReference type="RefSeq" id="WP_316699609.1">
    <property type="nucleotide sequence ID" value="NZ_CP136336.1"/>
</dbReference>
<dbReference type="EMBL" id="CP136336">
    <property type="protein sequence ID" value="WOB06957.1"/>
    <property type="molecule type" value="Genomic_DNA"/>
</dbReference>
<keyword evidence="3" id="KW-1185">Reference proteome</keyword>
<feature type="chain" id="PRO_5045348290" description="DUF2059 domain-containing protein" evidence="1">
    <location>
        <begin position="26"/>
        <end position="256"/>
    </location>
</feature>
<accession>A0ABZ0CVJ4</accession>
<protein>
    <recommendedName>
        <fullName evidence="4">DUF2059 domain-containing protein</fullName>
    </recommendedName>
</protein>
<name>A0ABZ0CVJ4_9BURK</name>
<evidence type="ECO:0000313" key="3">
    <source>
        <dbReference type="Proteomes" id="UP001303946"/>
    </source>
</evidence>